<proteinExistence type="predicted"/>
<keyword evidence="2" id="KW-1185">Reference proteome</keyword>
<dbReference type="EMBL" id="JBHFNQ010000204">
    <property type="protein sequence ID" value="MFB2880517.1"/>
    <property type="molecule type" value="Genomic_DNA"/>
</dbReference>
<name>A0ABV4XCL0_9CYAN</name>
<sequence>MTGKIPIPQDKYFVGQASCLPTSIPQDKYFVGQASCLPTSIPQDKYFVGQASCLPTSPQKLAMNIFPVLPSYSYLEKGVI</sequence>
<accession>A0ABV4XCL0</accession>
<dbReference type="Proteomes" id="UP001576774">
    <property type="component" value="Unassembled WGS sequence"/>
</dbReference>
<dbReference type="RefSeq" id="WP_413273530.1">
    <property type="nucleotide sequence ID" value="NZ_JBHFNQ010000204.1"/>
</dbReference>
<evidence type="ECO:0000313" key="2">
    <source>
        <dbReference type="Proteomes" id="UP001576774"/>
    </source>
</evidence>
<gene>
    <name evidence="1" type="ORF">ACE1CC_27015</name>
</gene>
<evidence type="ECO:0000313" key="1">
    <source>
        <dbReference type="EMBL" id="MFB2880517.1"/>
    </source>
</evidence>
<reference evidence="1 2" key="1">
    <citation type="submission" date="2024-09" db="EMBL/GenBank/DDBJ databases">
        <title>Floridaenema gen nov. (Aerosakkonemataceae, Aerosakkonematales ord. nov., Cyanobacteria) from benthic tropical and subtropical fresh waters, with the description of four new species.</title>
        <authorList>
            <person name="Moretto J.A."/>
            <person name="Berthold D.E."/>
            <person name="Lefler F.W."/>
            <person name="Huang I.-S."/>
            <person name="Laughinghouse H. IV."/>
        </authorList>
    </citation>
    <scope>NUCLEOTIDE SEQUENCE [LARGE SCALE GENOMIC DNA]</scope>
    <source>
        <strain evidence="1 2">BLCC-F46</strain>
    </source>
</reference>
<comment type="caution">
    <text evidence="1">The sequence shown here is derived from an EMBL/GenBank/DDBJ whole genome shotgun (WGS) entry which is preliminary data.</text>
</comment>
<protein>
    <submittedName>
        <fullName evidence="1">Uncharacterized protein</fullName>
    </submittedName>
</protein>
<organism evidence="1 2">
    <name type="scientific">Floridaenema aerugineum BLCC-F46</name>
    <dbReference type="NCBI Taxonomy" id="3153654"/>
    <lineage>
        <taxon>Bacteria</taxon>
        <taxon>Bacillati</taxon>
        <taxon>Cyanobacteriota</taxon>
        <taxon>Cyanophyceae</taxon>
        <taxon>Oscillatoriophycideae</taxon>
        <taxon>Aerosakkonematales</taxon>
        <taxon>Aerosakkonemataceae</taxon>
        <taxon>Floridanema</taxon>
        <taxon>Floridanema aerugineum</taxon>
    </lineage>
</organism>